<dbReference type="InterPro" id="IPR003033">
    <property type="entry name" value="SCP2_sterol-bd_dom"/>
</dbReference>
<feature type="domain" description="SCP2" evidence="1">
    <location>
        <begin position="73"/>
        <end position="124"/>
    </location>
</feature>
<dbReference type="Pfam" id="PF02036">
    <property type="entry name" value="SCP2"/>
    <property type="match status" value="1"/>
</dbReference>
<comment type="caution">
    <text evidence="2">The sequence shown here is derived from an EMBL/GenBank/DDBJ whole genome shotgun (WGS) entry which is preliminary data.</text>
</comment>
<sequence>MSTTAEVFAAMGEAVAGEGGKTLQKKFKVRDSSTNDENHEAIGDASAPFDAIARHHDGSALISNSFALSEGDAFDNKADLQVSCSEEIMMKMVRKEIQPQQAFMKGKLKIKGKMNLAMKLTAVLAATRKKLPVAKL</sequence>
<reference evidence="2 3" key="1">
    <citation type="journal article" date="2020" name="G3 (Bethesda)">
        <title>Improved Reference Genome for Cyclotella cryptica CCMP332, a Model for Cell Wall Morphogenesis, Salinity Adaptation, and Lipid Production in Diatoms (Bacillariophyta).</title>
        <authorList>
            <person name="Roberts W.R."/>
            <person name="Downey K.M."/>
            <person name="Ruck E.C."/>
            <person name="Traller J.C."/>
            <person name="Alverson A.J."/>
        </authorList>
    </citation>
    <scope>NUCLEOTIDE SEQUENCE [LARGE SCALE GENOMIC DNA]</scope>
    <source>
        <strain evidence="2 3">CCMP332</strain>
    </source>
</reference>
<dbReference type="PANTHER" id="PTHR10094:SF25">
    <property type="entry name" value="SCP2 STEROL-BINDING DOMAIN-CONTAINING PROTEIN 1"/>
    <property type="match status" value="1"/>
</dbReference>
<gene>
    <name evidence="2" type="ORF">HJC23_000518</name>
</gene>
<dbReference type="InterPro" id="IPR036527">
    <property type="entry name" value="SCP2_sterol-bd_dom_sf"/>
</dbReference>
<evidence type="ECO:0000313" key="2">
    <source>
        <dbReference type="EMBL" id="KAL3779416.1"/>
    </source>
</evidence>
<evidence type="ECO:0000259" key="1">
    <source>
        <dbReference type="Pfam" id="PF02036"/>
    </source>
</evidence>
<dbReference type="Proteomes" id="UP001516023">
    <property type="component" value="Unassembled WGS sequence"/>
</dbReference>
<dbReference type="AlphaFoldDB" id="A0ABD3NVE6"/>
<dbReference type="EMBL" id="JABMIG020000389">
    <property type="protein sequence ID" value="KAL3779416.1"/>
    <property type="molecule type" value="Genomic_DNA"/>
</dbReference>
<proteinExistence type="predicted"/>
<dbReference type="PANTHER" id="PTHR10094">
    <property type="entry name" value="STEROL CARRIER PROTEIN 2 SCP-2 FAMILY PROTEIN"/>
    <property type="match status" value="1"/>
</dbReference>
<keyword evidence="3" id="KW-1185">Reference proteome</keyword>
<name>A0ABD3NVE6_9STRA</name>
<evidence type="ECO:0000313" key="3">
    <source>
        <dbReference type="Proteomes" id="UP001516023"/>
    </source>
</evidence>
<organism evidence="2 3">
    <name type="scientific">Cyclotella cryptica</name>
    <dbReference type="NCBI Taxonomy" id="29204"/>
    <lineage>
        <taxon>Eukaryota</taxon>
        <taxon>Sar</taxon>
        <taxon>Stramenopiles</taxon>
        <taxon>Ochrophyta</taxon>
        <taxon>Bacillariophyta</taxon>
        <taxon>Coscinodiscophyceae</taxon>
        <taxon>Thalassiosirophycidae</taxon>
        <taxon>Stephanodiscales</taxon>
        <taxon>Stephanodiscaceae</taxon>
        <taxon>Cyclotella</taxon>
    </lineage>
</organism>
<accession>A0ABD3NVE6</accession>
<dbReference type="Gene3D" id="3.30.1050.10">
    <property type="entry name" value="SCP2 sterol-binding domain"/>
    <property type="match status" value="1"/>
</dbReference>
<protein>
    <recommendedName>
        <fullName evidence="1">SCP2 domain-containing protein</fullName>
    </recommendedName>
</protein>
<dbReference type="SUPFAM" id="SSF55718">
    <property type="entry name" value="SCP-like"/>
    <property type="match status" value="1"/>
</dbReference>